<sequence>MEVLLITGSTIDEGRLAKGGDKFTDDYTMECASAGFLLRISCPSVPLLK</sequence>
<name>A0A0E3PIV4_9EURY</name>
<protein>
    <submittedName>
        <fullName evidence="1">Formylmethanofuran dehydrogenase (Molybdenum) subunit D</fullName>
        <ecNumber evidence="1">1.2.99.5</ecNumber>
    </submittedName>
</protein>
<evidence type="ECO:0000313" key="2">
    <source>
        <dbReference type="Proteomes" id="UP000033123"/>
    </source>
</evidence>
<gene>
    <name evidence="1" type="ORF">MSSAC_0299</name>
</gene>
<accession>A0A0E3PIV4</accession>
<dbReference type="EMBL" id="CP009508">
    <property type="protein sequence ID" value="AKB34889.1"/>
    <property type="molecule type" value="Genomic_DNA"/>
</dbReference>
<dbReference type="AlphaFoldDB" id="A0A0E3PIV4"/>
<keyword evidence="1" id="KW-0560">Oxidoreductase</keyword>
<reference evidence="1 2" key="1">
    <citation type="submission" date="2014-07" db="EMBL/GenBank/DDBJ databases">
        <title>Methanogenic archaea and the global carbon cycle.</title>
        <authorList>
            <person name="Henriksen J.R."/>
            <person name="Luke J."/>
            <person name="Reinhart S."/>
            <person name="Benedict M.N."/>
            <person name="Youngblut N.D."/>
            <person name="Metcalf M.E."/>
            <person name="Whitaker R.J."/>
            <person name="Metcalf W.W."/>
        </authorList>
    </citation>
    <scope>NUCLEOTIDE SEQUENCE [LARGE SCALE GENOMIC DNA]</scope>
    <source>
        <strain evidence="1 2">C2J</strain>
    </source>
</reference>
<evidence type="ECO:0000313" key="1">
    <source>
        <dbReference type="EMBL" id="AKB34889.1"/>
    </source>
</evidence>
<dbReference type="GO" id="GO:0016491">
    <property type="term" value="F:oxidoreductase activity"/>
    <property type="evidence" value="ECO:0007669"/>
    <property type="project" value="UniProtKB-KW"/>
</dbReference>
<dbReference type="PATRIC" id="fig|1434118.4.peg.392"/>
<organism evidence="1 2">
    <name type="scientific">Methanosarcina siciliae C2J</name>
    <dbReference type="NCBI Taxonomy" id="1434118"/>
    <lineage>
        <taxon>Archaea</taxon>
        <taxon>Methanobacteriati</taxon>
        <taxon>Methanobacteriota</taxon>
        <taxon>Stenosarchaea group</taxon>
        <taxon>Methanomicrobia</taxon>
        <taxon>Methanosarcinales</taxon>
        <taxon>Methanosarcinaceae</taxon>
        <taxon>Methanosarcina</taxon>
    </lineage>
</organism>
<dbReference type="Proteomes" id="UP000033123">
    <property type="component" value="Chromosome"/>
</dbReference>
<dbReference type="HOGENOM" id="CLU_3130910_0_0_2"/>
<proteinExistence type="predicted"/>
<dbReference type="EC" id="1.2.99.5" evidence="1"/>
<dbReference type="STRING" id="1434118.MSSAC_0299"/>
<dbReference type="KEGG" id="msj:MSSAC_0299"/>